<evidence type="ECO:0000313" key="1">
    <source>
        <dbReference type="EMBL" id="QUH28794.1"/>
    </source>
</evidence>
<name>A0A8J8SBL7_9FIRM</name>
<reference evidence="1 2" key="1">
    <citation type="submission" date="2020-07" db="EMBL/GenBank/DDBJ databases">
        <title>Vallitalea guaymasensis genome.</title>
        <authorList>
            <person name="Postec A."/>
        </authorList>
    </citation>
    <scope>NUCLEOTIDE SEQUENCE [LARGE SCALE GENOMIC DNA]</scope>
    <source>
        <strain evidence="1 2">Ra1766G1</strain>
    </source>
</reference>
<dbReference type="EMBL" id="CP058561">
    <property type="protein sequence ID" value="QUH28794.1"/>
    <property type="molecule type" value="Genomic_DNA"/>
</dbReference>
<dbReference type="Proteomes" id="UP000677305">
    <property type="component" value="Chromosome"/>
</dbReference>
<dbReference type="AlphaFoldDB" id="A0A8J8SBL7"/>
<accession>A0A8J8SBL7</accession>
<gene>
    <name evidence="1" type="ORF">HYG85_07660</name>
</gene>
<proteinExistence type="predicted"/>
<sequence>MLDNYSKHINELLLEIIDDKLKQSLSTNAEIKQQTLDRHKYDKAFSDLVDRMDEEDKAIIDDYLSLNNCINSILFCDIYKYGFYDCVDLLKDLKII</sequence>
<dbReference type="KEGG" id="vgu:HYG85_07660"/>
<dbReference type="RefSeq" id="WP_113672389.1">
    <property type="nucleotide sequence ID" value="NZ_CAJXUH010000002.1"/>
</dbReference>
<organism evidence="1 2">
    <name type="scientific">Vallitalea guaymasensis</name>
    <dbReference type="NCBI Taxonomy" id="1185412"/>
    <lineage>
        <taxon>Bacteria</taxon>
        <taxon>Bacillati</taxon>
        <taxon>Bacillota</taxon>
        <taxon>Clostridia</taxon>
        <taxon>Lachnospirales</taxon>
        <taxon>Vallitaleaceae</taxon>
        <taxon>Vallitalea</taxon>
    </lineage>
</organism>
<keyword evidence="2" id="KW-1185">Reference proteome</keyword>
<protein>
    <submittedName>
        <fullName evidence="1">Uncharacterized protein</fullName>
    </submittedName>
</protein>
<evidence type="ECO:0000313" key="2">
    <source>
        <dbReference type="Proteomes" id="UP000677305"/>
    </source>
</evidence>